<organism evidence="16 17">
    <name type="scientific">Methylovulum psychrotolerans</name>
    <dbReference type="NCBI Taxonomy" id="1704499"/>
    <lineage>
        <taxon>Bacteria</taxon>
        <taxon>Pseudomonadati</taxon>
        <taxon>Pseudomonadota</taxon>
        <taxon>Gammaproteobacteria</taxon>
        <taxon>Methylococcales</taxon>
        <taxon>Methylococcaceae</taxon>
        <taxon>Methylovulum</taxon>
    </lineage>
</organism>
<evidence type="ECO:0000313" key="16">
    <source>
        <dbReference type="EMBL" id="ASF46527.1"/>
    </source>
</evidence>
<evidence type="ECO:0000256" key="6">
    <source>
        <dbReference type="ARBA" id="ARBA00023136"/>
    </source>
</evidence>
<name>A0A1Z4BYZ5_9GAMM</name>
<dbReference type="GO" id="GO:0008381">
    <property type="term" value="F:mechanosensitive monoatomic ion channel activity"/>
    <property type="evidence" value="ECO:0007669"/>
    <property type="project" value="UniProtKB-ARBA"/>
</dbReference>
<dbReference type="InterPro" id="IPR049142">
    <property type="entry name" value="MS_channel_1st"/>
</dbReference>
<dbReference type="KEGG" id="mpsy:CEK71_10840"/>
<feature type="domain" description="Mechanosensitive ion channel transmembrane helices 2/3" evidence="15">
    <location>
        <begin position="917"/>
        <end position="958"/>
    </location>
</feature>
<dbReference type="EMBL" id="CP022129">
    <property type="protein sequence ID" value="ASF46527.1"/>
    <property type="molecule type" value="Genomic_DNA"/>
</dbReference>
<dbReference type="Pfam" id="PF12794">
    <property type="entry name" value="MscS_TM"/>
    <property type="match status" value="1"/>
</dbReference>
<gene>
    <name evidence="16" type="ORF">CEK71_10840</name>
</gene>
<feature type="domain" description="Mechanosensitive ion channel MscS" evidence="11">
    <location>
        <begin position="960"/>
        <end position="1025"/>
    </location>
</feature>
<evidence type="ECO:0000259" key="13">
    <source>
        <dbReference type="Pfam" id="PF12795"/>
    </source>
</evidence>
<evidence type="ECO:0000256" key="10">
    <source>
        <dbReference type="SAM" id="SignalP"/>
    </source>
</evidence>
<dbReference type="InterPro" id="IPR010920">
    <property type="entry name" value="LSM_dom_sf"/>
</dbReference>
<feature type="transmembrane region" description="Helical" evidence="9">
    <location>
        <begin position="672"/>
        <end position="692"/>
    </location>
</feature>
<dbReference type="InterPro" id="IPR011066">
    <property type="entry name" value="MscS_channel_C_sf"/>
</dbReference>
<keyword evidence="4 9" id="KW-0812">Transmembrane</keyword>
<evidence type="ECO:0000256" key="7">
    <source>
        <dbReference type="SAM" id="Coils"/>
    </source>
</evidence>
<dbReference type="InterPro" id="IPR006685">
    <property type="entry name" value="MscS_channel_2nd"/>
</dbReference>
<keyword evidence="5 9" id="KW-1133">Transmembrane helix</keyword>
<reference evidence="16 17" key="1">
    <citation type="submission" date="2017-06" db="EMBL/GenBank/DDBJ databases">
        <title>Genome Sequencing of the methanotroph Methylovulum psychrotolerants str. HV10-M2 isolated from a high-altitude environment.</title>
        <authorList>
            <person name="Mateos-Rivera A."/>
        </authorList>
    </citation>
    <scope>NUCLEOTIDE SEQUENCE [LARGE SCALE GENOMIC DNA]</scope>
    <source>
        <strain evidence="16 17">HV10_M2</strain>
    </source>
</reference>
<feature type="chain" id="PRO_5012193390" evidence="10">
    <location>
        <begin position="32"/>
        <end position="1137"/>
    </location>
</feature>
<feature type="transmembrane region" description="Helical" evidence="9">
    <location>
        <begin position="750"/>
        <end position="769"/>
    </location>
</feature>
<keyword evidence="17" id="KW-1185">Reference proteome</keyword>
<feature type="transmembrane region" description="Helical" evidence="9">
    <location>
        <begin position="942"/>
        <end position="972"/>
    </location>
</feature>
<feature type="transmembrane region" description="Helical" evidence="9">
    <location>
        <begin position="644"/>
        <end position="666"/>
    </location>
</feature>
<feature type="signal peptide" evidence="10">
    <location>
        <begin position="1"/>
        <end position="31"/>
    </location>
</feature>
<evidence type="ECO:0000259" key="12">
    <source>
        <dbReference type="Pfam" id="PF12794"/>
    </source>
</evidence>
<dbReference type="SUPFAM" id="SSF82689">
    <property type="entry name" value="Mechanosensitive channel protein MscS (YggB), C-terminal domain"/>
    <property type="match status" value="1"/>
</dbReference>
<evidence type="ECO:0000259" key="15">
    <source>
        <dbReference type="Pfam" id="PF21088"/>
    </source>
</evidence>
<comment type="subcellular location">
    <subcellularLocation>
        <location evidence="1">Cell membrane</location>
        <topology evidence="1">Multi-pass membrane protein</topology>
    </subcellularLocation>
</comment>
<dbReference type="Gene3D" id="1.10.287.1260">
    <property type="match status" value="1"/>
</dbReference>
<evidence type="ECO:0000256" key="3">
    <source>
        <dbReference type="ARBA" id="ARBA00022475"/>
    </source>
</evidence>
<keyword evidence="10" id="KW-0732">Signal</keyword>
<feature type="domain" description="Mechanosensitive ion channel MscS porin" evidence="13">
    <location>
        <begin position="51"/>
        <end position="289"/>
    </location>
</feature>
<keyword evidence="7" id="KW-0175">Coiled coil</keyword>
<dbReference type="Pfam" id="PF21082">
    <property type="entry name" value="MS_channel_3rd"/>
    <property type="match status" value="1"/>
</dbReference>
<keyword evidence="6 9" id="KW-0472">Membrane</keyword>
<dbReference type="SUPFAM" id="SSF50182">
    <property type="entry name" value="Sm-like ribonucleoproteins"/>
    <property type="match status" value="1"/>
</dbReference>
<dbReference type="SUPFAM" id="SSF82861">
    <property type="entry name" value="Mechanosensitive channel protein MscS (YggB), transmembrane region"/>
    <property type="match status" value="1"/>
</dbReference>
<evidence type="ECO:0000256" key="5">
    <source>
        <dbReference type="ARBA" id="ARBA00022989"/>
    </source>
</evidence>
<dbReference type="InterPro" id="IPR024393">
    <property type="entry name" value="MscS_porin"/>
</dbReference>
<dbReference type="InterPro" id="IPR052702">
    <property type="entry name" value="MscS-like_channel"/>
</dbReference>
<feature type="transmembrane region" description="Helical" evidence="9">
    <location>
        <begin position="918"/>
        <end position="936"/>
    </location>
</feature>
<dbReference type="Gene3D" id="3.30.70.100">
    <property type="match status" value="1"/>
</dbReference>
<dbReference type="PANTHER" id="PTHR30347">
    <property type="entry name" value="POTASSIUM CHANNEL RELATED"/>
    <property type="match status" value="1"/>
</dbReference>
<feature type="coiled-coil region" evidence="7">
    <location>
        <begin position="97"/>
        <end position="165"/>
    </location>
</feature>
<dbReference type="Pfam" id="PF00924">
    <property type="entry name" value="MS_channel_2nd"/>
    <property type="match status" value="1"/>
</dbReference>
<dbReference type="InterPro" id="IPR049278">
    <property type="entry name" value="MS_channel_C"/>
</dbReference>
<feature type="transmembrane region" description="Helical" evidence="9">
    <location>
        <begin position="597"/>
        <end position="619"/>
    </location>
</feature>
<dbReference type="RefSeq" id="WP_088619399.1">
    <property type="nucleotide sequence ID" value="NZ_CP022129.1"/>
</dbReference>
<dbReference type="Gene3D" id="2.30.30.60">
    <property type="match status" value="1"/>
</dbReference>
<dbReference type="InterPro" id="IPR023408">
    <property type="entry name" value="MscS_beta-dom_sf"/>
</dbReference>
<dbReference type="PANTHER" id="PTHR30347:SF1">
    <property type="entry name" value="MECHANOSENSITIVE CHANNEL MSCK"/>
    <property type="match status" value="1"/>
</dbReference>
<feature type="transmembrane region" description="Helical" evidence="9">
    <location>
        <begin position="876"/>
        <end position="897"/>
    </location>
</feature>
<feature type="transmembrane region" description="Helical" evidence="9">
    <location>
        <begin position="716"/>
        <end position="738"/>
    </location>
</feature>
<comment type="similarity">
    <text evidence="2">Belongs to the MscS (TC 1.A.23) family.</text>
</comment>
<accession>A0A1Z4BYZ5</accession>
<evidence type="ECO:0000259" key="11">
    <source>
        <dbReference type="Pfam" id="PF00924"/>
    </source>
</evidence>
<dbReference type="Pfam" id="PF21088">
    <property type="entry name" value="MS_channel_1st"/>
    <property type="match status" value="1"/>
</dbReference>
<keyword evidence="3" id="KW-1003">Cell membrane</keyword>
<dbReference type="GO" id="GO:0005886">
    <property type="term" value="C:plasma membrane"/>
    <property type="evidence" value="ECO:0007669"/>
    <property type="project" value="UniProtKB-SubCell"/>
</dbReference>
<feature type="domain" description="Mechanosensitive ion channel inner membrane" evidence="12">
    <location>
        <begin position="521"/>
        <end position="856"/>
    </location>
</feature>
<evidence type="ECO:0000256" key="9">
    <source>
        <dbReference type="SAM" id="Phobius"/>
    </source>
</evidence>
<sequence>MKQTDKRRPYFYAQWPLLTVLLILGIGAVQAANTQTGQNPPVSASTALQAKIDAVTARQDFDETTKTSVLKFYHSAQDNLANIELFNSKTESFKQATKQAPEAIKKLQKDLEQIQQKQAKQKPESFTDIATDELEQRLIIEKEKLSNLDEQLKNLDTELTLQNSRPPLIRQETLTAQQDLDNSQKKSASPATSTTLKIESEAEQLYLKTLIDARTAELKMLDIEAISNPVRVDLLKAQYQLLDSQRSMEAPILTAIDSILAERRLQAAKEAQDALSQAEKDLAGKHLVIQMLTRENIQFSKDLQATTSKTDAYNEQEAKLDSQVTEIDNDFKSAEKKISLAGLSPALGKILREQRRNLLIDIQQGLQSESVQNETALTSLELFKVEDKLQKLADVDHELQQIMSAQVDPHMPNEQRMMIQAELRVLLNNQKELLNKVMVADDTYLRSLGDFDFARQQMVAQATKYAAFLDERLLWVPSSEPINADFLPGLYHAGQWLLSPMNWAEVIKDTLKSLYYHAFAAVLAIASLLVLVFSQHWNKTHLLAIAEQVGKFYSDHFLYTVKALLHLLLLILPLPLLLFYWGWFLSHTWNINEFSKVVGTGFQVSAVPMFFLQFFYRLFAPQGIARKHFQWQAETASLFRRQIAWLRFIAVPSVFLINSTGASGVALYSDNIGRLALVLSMVAMAAFFRNILHPTRGLLQYVIAAAPQGWLHQSRYFWYPGAISLPLIIIGFAVAGYYLSALELQQQLIITLRLVFVLVVIHSLVFRWLTLVNRQLAIANDQQRRKLAAQPEKPHIVGAEDVVVPIEEPLIDIPKINAQTIKLLNVFICVALLIGIWLIWKNILPAFSFLDHIQLWEYQVTEGKQDTMKPVTLTNLLLAGVYVFITVVSVVNFSGLMEIVWFRRLSVEPGSRYAINKLAKYLLISIGFLCVANELGGSWTQVQWLVAALSVGLGFGLQEIFANLVSGIILLFERPIRVGDTVTIGDVTGRVSRIQMRATTIMDWDQKELVVPNKTFITNQLVNWTLSDSITRVVIPIGIAYGTDLEKAHQLMLETVQNTPMVLTDPEPVVVLTGFGDSSLMFSIRVFVSEMAHRLQVVHNLHLRLDRALREHNIEIPFPQREVHVRETVTTQETPPK</sequence>
<dbReference type="InterPro" id="IPR025692">
    <property type="entry name" value="MscS_IM_dom1"/>
</dbReference>
<dbReference type="Proteomes" id="UP000197019">
    <property type="component" value="Chromosome"/>
</dbReference>
<dbReference type="Pfam" id="PF12795">
    <property type="entry name" value="MscS_porin"/>
    <property type="match status" value="1"/>
</dbReference>
<evidence type="ECO:0000259" key="14">
    <source>
        <dbReference type="Pfam" id="PF21082"/>
    </source>
</evidence>
<dbReference type="InterPro" id="IPR011014">
    <property type="entry name" value="MscS_channel_TM-2"/>
</dbReference>
<dbReference type="AlphaFoldDB" id="A0A1Z4BYZ5"/>
<proteinExistence type="inferred from homology"/>
<evidence type="ECO:0000313" key="17">
    <source>
        <dbReference type="Proteomes" id="UP000197019"/>
    </source>
</evidence>
<evidence type="ECO:0000256" key="4">
    <source>
        <dbReference type="ARBA" id="ARBA00022692"/>
    </source>
</evidence>
<feature type="region of interest" description="Disordered" evidence="8">
    <location>
        <begin position="175"/>
        <end position="195"/>
    </location>
</feature>
<evidence type="ECO:0000256" key="8">
    <source>
        <dbReference type="SAM" id="MobiDB-lite"/>
    </source>
</evidence>
<feature type="transmembrane region" description="Helical" evidence="9">
    <location>
        <begin position="514"/>
        <end position="533"/>
    </location>
</feature>
<evidence type="ECO:0000256" key="1">
    <source>
        <dbReference type="ARBA" id="ARBA00004651"/>
    </source>
</evidence>
<evidence type="ECO:0000256" key="2">
    <source>
        <dbReference type="ARBA" id="ARBA00008017"/>
    </source>
</evidence>
<dbReference type="OrthoDB" id="9799209at2"/>
<feature type="transmembrane region" description="Helical" evidence="9">
    <location>
        <begin position="563"/>
        <end position="585"/>
    </location>
</feature>
<protein>
    <submittedName>
        <fullName evidence="16">Mechanosensitive ion channel protein MscS</fullName>
    </submittedName>
</protein>
<feature type="transmembrane region" description="Helical" evidence="9">
    <location>
        <begin position="823"/>
        <end position="840"/>
    </location>
</feature>
<feature type="domain" description="Mechanosensitive ion channel MscS C-terminal" evidence="14">
    <location>
        <begin position="1033"/>
        <end position="1116"/>
    </location>
</feature>